<dbReference type="SUPFAM" id="SSF69593">
    <property type="entry name" value="Glycerol-3-phosphate (1)-acyltransferase"/>
    <property type="match status" value="1"/>
</dbReference>
<evidence type="ECO:0000256" key="1">
    <source>
        <dbReference type="ARBA" id="ARBA00008655"/>
    </source>
</evidence>
<evidence type="ECO:0000313" key="7">
    <source>
        <dbReference type="Proteomes" id="UP000277811"/>
    </source>
</evidence>
<dbReference type="EC" id="2.3.1.51" evidence="4"/>
<keyword evidence="7" id="KW-1185">Reference proteome</keyword>
<reference evidence="6 7" key="1">
    <citation type="submission" date="2018-06" db="EMBL/GenBank/DDBJ databases">
        <authorList>
            <person name="Strepis N."/>
        </authorList>
    </citation>
    <scope>NUCLEOTIDE SEQUENCE [LARGE SCALE GENOMIC DNA]</scope>
    <source>
        <strain evidence="6">LUCI</strain>
    </source>
</reference>
<dbReference type="RefSeq" id="WP_122628881.1">
    <property type="nucleotide sequence ID" value="NZ_UPPP01000083.1"/>
</dbReference>
<keyword evidence="4" id="KW-0443">Lipid metabolism</keyword>
<keyword evidence="2 4" id="KW-0808">Transferase</keyword>
<comment type="similarity">
    <text evidence="1 4">Belongs to the 1-acyl-sn-glycerol-3-phosphate acyltransferase family.</text>
</comment>
<keyword evidence="4" id="KW-0444">Lipid biosynthesis</keyword>
<organism evidence="6 7">
    <name type="scientific">Lucifera butyrica</name>
    <dbReference type="NCBI Taxonomy" id="1351585"/>
    <lineage>
        <taxon>Bacteria</taxon>
        <taxon>Bacillati</taxon>
        <taxon>Bacillota</taxon>
        <taxon>Negativicutes</taxon>
        <taxon>Veillonellales</taxon>
        <taxon>Veillonellaceae</taxon>
        <taxon>Lucifera</taxon>
    </lineage>
</organism>
<dbReference type="SMART" id="SM00563">
    <property type="entry name" value="PlsC"/>
    <property type="match status" value="1"/>
</dbReference>
<keyword evidence="3 4" id="KW-0012">Acyltransferase</keyword>
<dbReference type="CDD" id="cd07989">
    <property type="entry name" value="LPLAT_AGPAT-like"/>
    <property type="match status" value="1"/>
</dbReference>
<dbReference type="Proteomes" id="UP000277811">
    <property type="component" value="Unassembled WGS sequence"/>
</dbReference>
<dbReference type="PANTHER" id="PTHR10434">
    <property type="entry name" value="1-ACYL-SN-GLYCEROL-3-PHOSPHATE ACYLTRANSFERASE"/>
    <property type="match status" value="1"/>
</dbReference>
<evidence type="ECO:0000256" key="4">
    <source>
        <dbReference type="RuleBase" id="RU361267"/>
    </source>
</evidence>
<comment type="catalytic activity">
    <reaction evidence="4">
        <text>a 1-acyl-sn-glycero-3-phosphate + an acyl-CoA = a 1,2-diacyl-sn-glycero-3-phosphate + CoA</text>
        <dbReference type="Rhea" id="RHEA:19709"/>
        <dbReference type="ChEBI" id="CHEBI:57287"/>
        <dbReference type="ChEBI" id="CHEBI:57970"/>
        <dbReference type="ChEBI" id="CHEBI:58342"/>
        <dbReference type="ChEBI" id="CHEBI:58608"/>
        <dbReference type="EC" id="2.3.1.51"/>
    </reaction>
</comment>
<name>A0A498R9A4_9FIRM</name>
<dbReference type="InterPro" id="IPR004552">
    <property type="entry name" value="AGP_acyltrans"/>
</dbReference>
<dbReference type="GO" id="GO:0006654">
    <property type="term" value="P:phosphatidic acid biosynthetic process"/>
    <property type="evidence" value="ECO:0007669"/>
    <property type="project" value="TreeGrafter"/>
</dbReference>
<keyword evidence="4" id="KW-1208">Phospholipid metabolism</keyword>
<dbReference type="AlphaFoldDB" id="A0A498R9A4"/>
<gene>
    <name evidence="6" type="ORF">LUCI_3226</name>
</gene>
<dbReference type="GO" id="GO:0003841">
    <property type="term" value="F:1-acylglycerol-3-phosphate O-acyltransferase activity"/>
    <property type="evidence" value="ECO:0007669"/>
    <property type="project" value="UniProtKB-UniRule"/>
</dbReference>
<dbReference type="GO" id="GO:0016020">
    <property type="term" value="C:membrane"/>
    <property type="evidence" value="ECO:0007669"/>
    <property type="project" value="InterPro"/>
</dbReference>
<dbReference type="EMBL" id="UPPP01000083">
    <property type="protein sequence ID" value="VBB07961.1"/>
    <property type="molecule type" value="Genomic_DNA"/>
</dbReference>
<dbReference type="PANTHER" id="PTHR10434:SF11">
    <property type="entry name" value="1-ACYL-SN-GLYCEROL-3-PHOSPHATE ACYLTRANSFERASE"/>
    <property type="match status" value="1"/>
</dbReference>
<protein>
    <recommendedName>
        <fullName evidence="4">1-acyl-sn-glycerol-3-phosphate acyltransferase</fullName>
        <ecNumber evidence="4">2.3.1.51</ecNumber>
    </recommendedName>
</protein>
<evidence type="ECO:0000256" key="2">
    <source>
        <dbReference type="ARBA" id="ARBA00022679"/>
    </source>
</evidence>
<dbReference type="Pfam" id="PF01553">
    <property type="entry name" value="Acyltransferase"/>
    <property type="match status" value="1"/>
</dbReference>
<evidence type="ECO:0000313" key="6">
    <source>
        <dbReference type="EMBL" id="VBB07961.1"/>
    </source>
</evidence>
<comment type="domain">
    <text evidence="4">The HXXXXD motif is essential for acyltransferase activity and may constitute the binding site for the phosphate moiety of the glycerol-3-phosphate.</text>
</comment>
<evidence type="ECO:0000256" key="3">
    <source>
        <dbReference type="ARBA" id="ARBA00023315"/>
    </source>
</evidence>
<proteinExistence type="inferred from homology"/>
<dbReference type="OrthoDB" id="9803035at2"/>
<accession>A0A498R9A4</accession>
<dbReference type="NCBIfam" id="TIGR00530">
    <property type="entry name" value="AGP_acyltrn"/>
    <property type="match status" value="1"/>
</dbReference>
<evidence type="ECO:0000259" key="5">
    <source>
        <dbReference type="SMART" id="SM00563"/>
    </source>
</evidence>
<keyword evidence="4" id="KW-0594">Phospholipid biosynthesis</keyword>
<dbReference type="InterPro" id="IPR002123">
    <property type="entry name" value="Plipid/glycerol_acylTrfase"/>
</dbReference>
<sequence length="195" mass="21652">MYEIVRTFLRLIFRVFFRWEITGRENIPAEGGVIIAANHVSLFDPPVLGCAISKRRIHFMAKEELFAIPIFGWLITKFHAFPVRRGVADRTAIRTTISLLEQGEVVGVFPEGTRSKTGMLGKAEPGVAMIASKVGATVVPAALTGTNKVFRDGFIFSRFTVKFGEPIKVDKAKADKETLDALSRKIMDEIAILLK</sequence>
<feature type="domain" description="Phospholipid/glycerol acyltransferase" evidence="5">
    <location>
        <begin position="33"/>
        <end position="146"/>
    </location>
</feature>